<evidence type="ECO:0000313" key="2">
    <source>
        <dbReference type="Proteomes" id="UP000280307"/>
    </source>
</evidence>
<proteinExistence type="predicted"/>
<dbReference type="AlphaFoldDB" id="A0A426U3B7"/>
<protein>
    <submittedName>
        <fullName evidence="1">Uncharacterized protein</fullName>
    </submittedName>
</protein>
<dbReference type="Proteomes" id="UP000280307">
    <property type="component" value="Unassembled WGS sequence"/>
</dbReference>
<reference evidence="1 2" key="1">
    <citation type="submission" date="2018-12" db="EMBL/GenBank/DDBJ databases">
        <title>Genome Sequence of Candidatus Viridilinea halotolerans isolated from saline sulfide-rich spring.</title>
        <authorList>
            <person name="Grouzdev D.S."/>
            <person name="Burganskaya E.I."/>
            <person name="Krutkina M.S."/>
            <person name="Sukhacheva M.V."/>
            <person name="Gorlenko V.M."/>
        </authorList>
    </citation>
    <scope>NUCLEOTIDE SEQUENCE [LARGE SCALE GENOMIC DNA]</scope>
    <source>
        <strain evidence="1">Chok-6</strain>
    </source>
</reference>
<sequence length="287" mass="30901">MRFVAELGQVALGLTRLADLRALSELLRLPPLSHALIEEILAFLPALAEAGQQSALQTYAVNGYGGLARTGWLDAALPSEWAMPEVLLNYRYLNGELLYYGRERPPERQRTLLLLLLQLSDATAGDLEALLKASALALARTGAVRGAVVQTASFTTRLHPPQTIHGPAELAALVRQPCQGRVDLARVLSQVATLLRSARSSYQRIELCWLLHAYAGCDQAAAVQTLAKQLPSHLSRRALFVSAGAAVAEPELAASLAPRWASIGSAALYEPVARSQAAEALRELMRG</sequence>
<comment type="caution">
    <text evidence="1">The sequence shown here is derived from an EMBL/GenBank/DDBJ whole genome shotgun (WGS) entry which is preliminary data.</text>
</comment>
<evidence type="ECO:0000313" key="1">
    <source>
        <dbReference type="EMBL" id="RRR74286.1"/>
    </source>
</evidence>
<gene>
    <name evidence="1" type="ORF">EI684_07430</name>
</gene>
<organism evidence="1 2">
    <name type="scientific">Candidatus Viridilinea halotolerans</name>
    <dbReference type="NCBI Taxonomy" id="2491704"/>
    <lineage>
        <taxon>Bacteria</taxon>
        <taxon>Bacillati</taxon>
        <taxon>Chloroflexota</taxon>
        <taxon>Chloroflexia</taxon>
        <taxon>Chloroflexales</taxon>
        <taxon>Chloroflexineae</taxon>
        <taxon>Oscillochloridaceae</taxon>
        <taxon>Candidatus Viridilinea</taxon>
    </lineage>
</organism>
<name>A0A426U3B7_9CHLR</name>
<accession>A0A426U3B7</accession>
<dbReference type="EMBL" id="RSAS01000284">
    <property type="protein sequence ID" value="RRR74286.1"/>
    <property type="molecule type" value="Genomic_DNA"/>
</dbReference>